<evidence type="ECO:0000313" key="4">
    <source>
        <dbReference type="Proteomes" id="UP000541444"/>
    </source>
</evidence>
<dbReference type="FunFam" id="1.25.40.10:FF:000242">
    <property type="entry name" value="Pentatricopeptide repeat-containing protein"/>
    <property type="match status" value="1"/>
</dbReference>
<dbReference type="PANTHER" id="PTHR47926:SF423">
    <property type="entry name" value="REPEAT-CONTAINING PROTEIN, PUTATIVE-RELATED"/>
    <property type="match status" value="1"/>
</dbReference>
<feature type="repeat" description="PPR" evidence="2">
    <location>
        <begin position="31"/>
        <end position="65"/>
    </location>
</feature>
<dbReference type="Pfam" id="PF12854">
    <property type="entry name" value="PPR_1"/>
    <property type="match status" value="1"/>
</dbReference>
<protein>
    <recommendedName>
        <fullName evidence="5">Pentatricopeptide repeat-containing protein</fullName>
    </recommendedName>
</protein>
<gene>
    <name evidence="3" type="ORF">GIB67_022965</name>
</gene>
<keyword evidence="1" id="KW-0677">Repeat</keyword>
<dbReference type="InterPro" id="IPR002885">
    <property type="entry name" value="PPR_rpt"/>
</dbReference>
<evidence type="ECO:0000313" key="3">
    <source>
        <dbReference type="EMBL" id="KAF6173606.1"/>
    </source>
</evidence>
<dbReference type="EMBL" id="JACGCM010000333">
    <property type="protein sequence ID" value="KAF6173606.1"/>
    <property type="molecule type" value="Genomic_DNA"/>
</dbReference>
<dbReference type="OrthoDB" id="1881423at2759"/>
<feature type="repeat" description="PPR" evidence="2">
    <location>
        <begin position="132"/>
        <end position="166"/>
    </location>
</feature>
<dbReference type="NCBIfam" id="TIGR00756">
    <property type="entry name" value="PPR"/>
    <property type="match status" value="2"/>
</dbReference>
<comment type="caution">
    <text evidence="3">The sequence shown here is derived from an EMBL/GenBank/DDBJ whole genome shotgun (WGS) entry which is preliminary data.</text>
</comment>
<name>A0A7J7P2D0_9MAGN</name>
<dbReference type="GO" id="GO:0009451">
    <property type="term" value="P:RNA modification"/>
    <property type="evidence" value="ECO:0007669"/>
    <property type="project" value="InterPro"/>
</dbReference>
<dbReference type="InterPro" id="IPR011990">
    <property type="entry name" value="TPR-like_helical_dom_sf"/>
</dbReference>
<dbReference type="Gene3D" id="1.25.40.10">
    <property type="entry name" value="Tetratricopeptide repeat domain"/>
    <property type="match status" value="2"/>
</dbReference>
<dbReference type="InterPro" id="IPR046960">
    <property type="entry name" value="PPR_At4g14850-like_plant"/>
</dbReference>
<dbReference type="PANTHER" id="PTHR47926">
    <property type="entry name" value="PENTATRICOPEPTIDE REPEAT-CONTAINING PROTEIN"/>
    <property type="match status" value="1"/>
</dbReference>
<reference evidence="3 4" key="1">
    <citation type="journal article" date="2020" name="IScience">
        <title>Genome Sequencing of the Endangered Kingdonia uniflora (Circaeasteraceae, Ranunculales) Reveals Potential Mechanisms of Evolutionary Specialization.</title>
        <authorList>
            <person name="Sun Y."/>
            <person name="Deng T."/>
            <person name="Zhang A."/>
            <person name="Moore M.J."/>
            <person name="Landis J.B."/>
            <person name="Lin N."/>
            <person name="Zhang H."/>
            <person name="Zhang X."/>
            <person name="Huang J."/>
            <person name="Zhang X."/>
            <person name="Sun H."/>
            <person name="Wang H."/>
        </authorList>
    </citation>
    <scope>NUCLEOTIDE SEQUENCE [LARGE SCALE GENOMIC DNA]</scope>
    <source>
        <strain evidence="3">TB1705</strain>
        <tissue evidence="3">Leaf</tissue>
    </source>
</reference>
<organism evidence="3 4">
    <name type="scientific">Kingdonia uniflora</name>
    <dbReference type="NCBI Taxonomy" id="39325"/>
    <lineage>
        <taxon>Eukaryota</taxon>
        <taxon>Viridiplantae</taxon>
        <taxon>Streptophyta</taxon>
        <taxon>Embryophyta</taxon>
        <taxon>Tracheophyta</taxon>
        <taxon>Spermatophyta</taxon>
        <taxon>Magnoliopsida</taxon>
        <taxon>Ranunculales</taxon>
        <taxon>Circaeasteraceae</taxon>
        <taxon>Kingdonia</taxon>
    </lineage>
</organism>
<evidence type="ECO:0000256" key="1">
    <source>
        <dbReference type="ARBA" id="ARBA00022737"/>
    </source>
</evidence>
<dbReference type="AlphaFoldDB" id="A0A7J7P2D0"/>
<dbReference type="GO" id="GO:0003723">
    <property type="term" value="F:RNA binding"/>
    <property type="evidence" value="ECO:0007669"/>
    <property type="project" value="InterPro"/>
</dbReference>
<proteinExistence type="predicted"/>
<dbReference type="PROSITE" id="PS51375">
    <property type="entry name" value="PPR"/>
    <property type="match status" value="2"/>
</dbReference>
<evidence type="ECO:0000256" key="2">
    <source>
        <dbReference type="PROSITE-ProRule" id="PRU00708"/>
    </source>
</evidence>
<dbReference type="Proteomes" id="UP000541444">
    <property type="component" value="Unassembled WGS sequence"/>
</dbReference>
<keyword evidence="4" id="KW-1185">Reference proteome</keyword>
<accession>A0A7J7P2D0</accession>
<evidence type="ECO:0008006" key="5">
    <source>
        <dbReference type="Google" id="ProtNLM"/>
    </source>
</evidence>
<dbReference type="Pfam" id="PF01535">
    <property type="entry name" value="PPR"/>
    <property type="match status" value="4"/>
</dbReference>
<sequence length="269" mass="30238">MIVMTSLIDMYSKCIGIKESRRVFDEMTEKDVIAMNTMVSGLCRCGLTMEAMGLFQNMSNRDIGFWNSLISVLARNSEGAAVLVNGKQFHGMVIKHGFGMYRPIGNAILDMYVKCGCMDEASLCFGNIVSKNVISWTSLIIGFCKNGLGDEALKAFGQMEMEEVVPNKIIFLGVLYACSHARLVQEGLKHFNIMINSYCFATMMEHYTCMVDLFARSGYLEQALEFIEKKMPVKPDAKLLITFLSSCYFHKNVELAKSVGKRLLELEPR</sequence>